<evidence type="ECO:0000256" key="6">
    <source>
        <dbReference type="ARBA" id="ARBA00022989"/>
    </source>
</evidence>
<feature type="transmembrane region" description="Helical" evidence="8">
    <location>
        <begin position="103"/>
        <end position="127"/>
    </location>
</feature>
<sequence length="131" mass="14238">MLNNLHSYSYMLGISVDGIGYTLLQTIAFVMFWIVMNNDKGLTLFEFYGDKVVSYLLATAAGVGIGASIDFKDLVDGKFSMSYYNDEFVSAGKLSTTYYNNGLVSAGSLLLAIVCTASLSIMSSYALQKKV</sequence>
<evidence type="ECO:0000256" key="8">
    <source>
        <dbReference type="RuleBase" id="RU361233"/>
    </source>
</evidence>
<comment type="subunit">
    <text evidence="3 8">Homodimer and heterodimers.</text>
</comment>
<proteinExistence type="inferred from homology"/>
<evidence type="ECO:0000256" key="2">
    <source>
        <dbReference type="ARBA" id="ARBA00007651"/>
    </source>
</evidence>
<keyword evidence="7 8" id="KW-0472">Membrane</keyword>
<organism evidence="10 11">
    <name type="scientific">Quercus lobata</name>
    <name type="common">Valley oak</name>
    <dbReference type="NCBI Taxonomy" id="97700"/>
    <lineage>
        <taxon>Eukaryota</taxon>
        <taxon>Viridiplantae</taxon>
        <taxon>Streptophyta</taxon>
        <taxon>Embryophyta</taxon>
        <taxon>Tracheophyta</taxon>
        <taxon>Spermatophyta</taxon>
        <taxon>Magnoliopsida</taxon>
        <taxon>eudicotyledons</taxon>
        <taxon>Gunneridae</taxon>
        <taxon>Pentapetalae</taxon>
        <taxon>rosids</taxon>
        <taxon>fabids</taxon>
        <taxon>Fagales</taxon>
        <taxon>Fagaceae</taxon>
        <taxon>Quercus</taxon>
    </lineage>
</organism>
<evidence type="ECO:0000256" key="3">
    <source>
        <dbReference type="ARBA" id="ARBA00011489"/>
    </source>
</evidence>
<keyword evidence="4 8" id="KW-1003">Cell membrane</keyword>
<comment type="caution">
    <text evidence="8">Lacks conserved residue(s) required for the propagation of feature annotation.</text>
</comment>
<evidence type="ECO:0000256" key="7">
    <source>
        <dbReference type="ARBA" id="ARBA00023136"/>
    </source>
</evidence>
<protein>
    <recommendedName>
        <fullName evidence="8">CASP-like protein</fullName>
    </recommendedName>
</protein>
<evidence type="ECO:0000256" key="4">
    <source>
        <dbReference type="ARBA" id="ARBA00022475"/>
    </source>
</evidence>
<keyword evidence="5 8" id="KW-0812">Transmembrane</keyword>
<name>A0A7N2LH90_QUELO</name>
<accession>A0A7N2LH90</accession>
<comment type="subcellular location">
    <subcellularLocation>
        <location evidence="1 8">Cell membrane</location>
        <topology evidence="1 8">Multi-pass membrane protein</topology>
    </subcellularLocation>
</comment>
<dbReference type="PANTHER" id="PTHR33573">
    <property type="entry name" value="CASP-LIKE PROTEIN 4A4"/>
    <property type="match status" value="1"/>
</dbReference>
<reference evidence="10 11" key="1">
    <citation type="journal article" date="2016" name="G3 (Bethesda)">
        <title>First Draft Assembly and Annotation of the Genome of a California Endemic Oak Quercus lobata Nee (Fagaceae).</title>
        <authorList>
            <person name="Sork V.L."/>
            <person name="Fitz-Gibbon S.T."/>
            <person name="Puiu D."/>
            <person name="Crepeau M."/>
            <person name="Gugger P.F."/>
            <person name="Sherman R."/>
            <person name="Stevens K."/>
            <person name="Langley C.H."/>
            <person name="Pellegrini M."/>
            <person name="Salzberg S.L."/>
        </authorList>
    </citation>
    <scope>NUCLEOTIDE SEQUENCE [LARGE SCALE GENOMIC DNA]</scope>
    <source>
        <strain evidence="10 11">cv. SW786</strain>
    </source>
</reference>
<keyword evidence="6 8" id="KW-1133">Transmembrane helix</keyword>
<dbReference type="EnsemblPlants" id="QL04p068053:mrna">
    <property type="protein sequence ID" value="QL04p068053:mrna"/>
    <property type="gene ID" value="QL04p068053"/>
</dbReference>
<feature type="transmembrane region" description="Helical" evidence="8">
    <location>
        <begin position="12"/>
        <end position="36"/>
    </location>
</feature>
<feature type="transmembrane region" description="Helical" evidence="8">
    <location>
        <begin position="48"/>
        <end position="69"/>
    </location>
</feature>
<dbReference type="OMA" id="FHMISGQ"/>
<dbReference type="InParanoid" id="A0A7N2LH90"/>
<keyword evidence="11" id="KW-1185">Reference proteome</keyword>
<dbReference type="PANTHER" id="PTHR33573:SF40">
    <property type="entry name" value="CASP-LIKE PROTEIN 4D2"/>
    <property type="match status" value="1"/>
</dbReference>
<dbReference type="Gramene" id="QL04p068053:mrna">
    <property type="protein sequence ID" value="QL04p068053:mrna"/>
    <property type="gene ID" value="QL04p068053"/>
</dbReference>
<comment type="similarity">
    <text evidence="2 8">Belongs to the Casparian strip membrane proteins (CASP) family.</text>
</comment>
<dbReference type="AlphaFoldDB" id="A0A7N2LH90"/>
<feature type="domain" description="Casparian strip membrane protein" evidence="9">
    <location>
        <begin position="4"/>
        <end position="69"/>
    </location>
</feature>
<reference evidence="10" key="2">
    <citation type="submission" date="2021-01" db="UniProtKB">
        <authorList>
            <consortium name="EnsemblPlants"/>
        </authorList>
    </citation>
    <scope>IDENTIFICATION</scope>
</reference>
<evidence type="ECO:0000256" key="5">
    <source>
        <dbReference type="ARBA" id="ARBA00022692"/>
    </source>
</evidence>
<dbReference type="EMBL" id="LRBV02000004">
    <property type="status" value="NOT_ANNOTATED_CDS"/>
    <property type="molecule type" value="Genomic_DNA"/>
</dbReference>
<evidence type="ECO:0000259" key="9">
    <source>
        <dbReference type="Pfam" id="PF04535"/>
    </source>
</evidence>
<evidence type="ECO:0000313" key="11">
    <source>
        <dbReference type="Proteomes" id="UP000594261"/>
    </source>
</evidence>
<dbReference type="FunCoup" id="A0A7N2LH90">
    <property type="interactions" value="336"/>
</dbReference>
<dbReference type="Pfam" id="PF04535">
    <property type="entry name" value="CASP_dom"/>
    <property type="match status" value="1"/>
</dbReference>
<dbReference type="GO" id="GO:0005886">
    <property type="term" value="C:plasma membrane"/>
    <property type="evidence" value="ECO:0007669"/>
    <property type="project" value="UniProtKB-SubCell"/>
</dbReference>
<dbReference type="InterPro" id="IPR006702">
    <property type="entry name" value="CASP_dom"/>
</dbReference>
<dbReference type="Proteomes" id="UP000594261">
    <property type="component" value="Chromosome 4"/>
</dbReference>
<evidence type="ECO:0000256" key="1">
    <source>
        <dbReference type="ARBA" id="ARBA00004651"/>
    </source>
</evidence>
<evidence type="ECO:0000313" key="10">
    <source>
        <dbReference type="EnsemblPlants" id="QL04p068053:mrna"/>
    </source>
</evidence>